<feature type="transmembrane region" description="Helical" evidence="1">
    <location>
        <begin position="140"/>
        <end position="164"/>
    </location>
</feature>
<evidence type="ECO:0000313" key="2">
    <source>
        <dbReference type="EMBL" id="MFC6314759.1"/>
    </source>
</evidence>
<proteinExistence type="predicted"/>
<accession>A0ABW1UPR1</accession>
<dbReference type="PANTHER" id="PTHR36832">
    <property type="entry name" value="SLR1174 PROTEIN-RELATED"/>
    <property type="match status" value="1"/>
</dbReference>
<evidence type="ECO:0000256" key="1">
    <source>
        <dbReference type="SAM" id="Phobius"/>
    </source>
</evidence>
<sequence length="260" mass="29320">MIFAYISCQFKRQSYYYFDTIMTVVGALLAAGIQYFVWTSTQKTGNISLAASEMISSYAILATAYTILMPAAEISKTIAYQVKKGTIIYDFVRPLDYWKNIFFTQLGKSLYLTLFTIFPLILIYVFVFKINFMVAKDFGAVLLTLLVLLLGYLLSFVMGFLIGILSFVTFRNGGMLSLYTGLVMIFGGGMLPITIYPHWLAAVAKVTPFYAMQGLPLLTLTMSEISWRQLYPQLAWLLILILITTQVYSKMRAHIEIAGG</sequence>
<dbReference type="RefSeq" id="WP_125601632.1">
    <property type="nucleotide sequence ID" value="NZ_JBHSSM010000014.1"/>
</dbReference>
<dbReference type="EMBL" id="JBHSSM010000014">
    <property type="protein sequence ID" value="MFC6314759.1"/>
    <property type="molecule type" value="Genomic_DNA"/>
</dbReference>
<organism evidence="2 3">
    <name type="scientific">Lapidilactobacillus achengensis</name>
    <dbReference type="NCBI Taxonomy" id="2486000"/>
    <lineage>
        <taxon>Bacteria</taxon>
        <taxon>Bacillati</taxon>
        <taxon>Bacillota</taxon>
        <taxon>Bacilli</taxon>
        <taxon>Lactobacillales</taxon>
        <taxon>Lactobacillaceae</taxon>
        <taxon>Lapidilactobacillus</taxon>
    </lineage>
</organism>
<feature type="transmembrane region" description="Helical" evidence="1">
    <location>
        <begin position="176"/>
        <end position="199"/>
    </location>
</feature>
<feature type="transmembrane region" description="Helical" evidence="1">
    <location>
        <begin position="15"/>
        <end position="37"/>
    </location>
</feature>
<keyword evidence="1" id="KW-1133">Transmembrane helix</keyword>
<keyword evidence="1" id="KW-0472">Membrane</keyword>
<dbReference type="InterPro" id="IPR010390">
    <property type="entry name" value="ABC-2_transporter-like"/>
</dbReference>
<feature type="transmembrane region" description="Helical" evidence="1">
    <location>
        <begin position="109"/>
        <end position="128"/>
    </location>
</feature>
<name>A0ABW1UPR1_9LACO</name>
<comment type="caution">
    <text evidence="2">The sequence shown here is derived from an EMBL/GenBank/DDBJ whole genome shotgun (WGS) entry which is preliminary data.</text>
</comment>
<protein>
    <submittedName>
        <fullName evidence="2">ABC-2 family transporter protein</fullName>
    </submittedName>
</protein>
<reference evidence="3" key="1">
    <citation type="journal article" date="2019" name="Int. J. Syst. Evol. Microbiol.">
        <title>The Global Catalogue of Microorganisms (GCM) 10K type strain sequencing project: providing services to taxonomists for standard genome sequencing and annotation.</title>
        <authorList>
            <consortium name="The Broad Institute Genomics Platform"/>
            <consortium name="The Broad Institute Genome Sequencing Center for Infectious Disease"/>
            <person name="Wu L."/>
            <person name="Ma J."/>
        </authorList>
    </citation>
    <scope>NUCLEOTIDE SEQUENCE [LARGE SCALE GENOMIC DNA]</scope>
    <source>
        <strain evidence="3">CCM 8897</strain>
    </source>
</reference>
<dbReference type="PANTHER" id="PTHR36832:SF1">
    <property type="entry name" value="SLR1174 PROTEIN"/>
    <property type="match status" value="1"/>
</dbReference>
<feature type="transmembrane region" description="Helical" evidence="1">
    <location>
        <begin position="230"/>
        <end position="248"/>
    </location>
</feature>
<evidence type="ECO:0000313" key="3">
    <source>
        <dbReference type="Proteomes" id="UP001596310"/>
    </source>
</evidence>
<dbReference type="Pfam" id="PF06182">
    <property type="entry name" value="ABC2_membrane_6"/>
    <property type="match status" value="1"/>
</dbReference>
<keyword evidence="3" id="KW-1185">Reference proteome</keyword>
<dbReference type="Proteomes" id="UP001596310">
    <property type="component" value="Unassembled WGS sequence"/>
</dbReference>
<keyword evidence="1" id="KW-0812">Transmembrane</keyword>
<gene>
    <name evidence="2" type="ORF">ACFQHW_04150</name>
</gene>